<keyword evidence="7 8" id="KW-0472">Membrane</keyword>
<dbReference type="OrthoDB" id="3265695at2"/>
<sequence length="550" mass="58061">MSTGGAHPDAVWHRALAALLVLVAAWGTVWALLTPAFRSPDEQTHLNSVLRLAYGGGWPAPGEAFVAPVIEAAEREAGWPGDLPGRRTPRPGVPQFVDLQPSVRAERTRIDASNALPALPPGPGAVVDQMSQHPPAWYALGAAVLHATGLVDARWDQALLALRLLDVALLVGTMPFAVAAARRLTGSWPAALVAAPFPLFVPEIGNILGSANNDALVVLACGVVTWLSVRVVTGDTRWRTTVALGLVLGVGLLAKVMPAFAVPGVIAAYALAPWGRPGIRSTRVRTTWWPTTWWPRLARLATAGVLAVAAGGWWWVRNVLTTGAVQPVGRPRDVSGLTPVPADQWFPVSLRRVAQSFWGHLSWLEVWMPWRLVQVASVLLAVIGLVALVRRGARRGAFVLALLPTALTAGVIFNAWQGWSQTQRLVALHGRYVYGAIAALAALVAVGLWQAVGRRERRARVVLPVATALALAAGVVGLVWAFGAFYRGAGESLADAAARWAGWSPVGPTALVVVVGAAAAAGLAALGVVAHAALRRRRPELEPVLPEGPA</sequence>
<keyword evidence="2" id="KW-1003">Cell membrane</keyword>
<feature type="transmembrane region" description="Helical" evidence="8">
    <location>
        <begin position="431"/>
        <end position="449"/>
    </location>
</feature>
<dbReference type="GO" id="GO:0016763">
    <property type="term" value="F:pentosyltransferase activity"/>
    <property type="evidence" value="ECO:0007669"/>
    <property type="project" value="TreeGrafter"/>
</dbReference>
<dbReference type="KEGG" id="xya:ET471_01555"/>
<evidence type="ECO:0000256" key="3">
    <source>
        <dbReference type="ARBA" id="ARBA00022676"/>
    </source>
</evidence>
<evidence type="ECO:0000256" key="4">
    <source>
        <dbReference type="ARBA" id="ARBA00022679"/>
    </source>
</evidence>
<keyword evidence="3" id="KW-0328">Glycosyltransferase</keyword>
<evidence type="ECO:0000313" key="9">
    <source>
        <dbReference type="EMBL" id="QAY68889.1"/>
    </source>
</evidence>
<feature type="transmembrane region" description="Helical" evidence="8">
    <location>
        <begin position="187"/>
        <end position="208"/>
    </location>
</feature>
<dbReference type="InterPro" id="IPR018674">
    <property type="entry name" value="DUF2142_membrane"/>
</dbReference>
<keyword evidence="10" id="KW-1185">Reference proteome</keyword>
<feature type="transmembrane region" description="Helical" evidence="8">
    <location>
        <begin position="293"/>
        <end position="316"/>
    </location>
</feature>
<keyword evidence="5 8" id="KW-0812">Transmembrane</keyword>
<dbReference type="Proteomes" id="UP000292118">
    <property type="component" value="Chromosome"/>
</dbReference>
<feature type="transmembrane region" description="Helical" evidence="8">
    <location>
        <begin position="506"/>
        <end position="529"/>
    </location>
</feature>
<name>A0A4P6F3W6_9MICO</name>
<feature type="transmembrane region" description="Helical" evidence="8">
    <location>
        <begin position="160"/>
        <end position="181"/>
    </location>
</feature>
<organism evidence="9 10">
    <name type="scientific">Xylanimonas protaetiae</name>
    <dbReference type="NCBI Taxonomy" id="2509457"/>
    <lineage>
        <taxon>Bacteria</taxon>
        <taxon>Bacillati</taxon>
        <taxon>Actinomycetota</taxon>
        <taxon>Actinomycetes</taxon>
        <taxon>Micrococcales</taxon>
        <taxon>Promicromonosporaceae</taxon>
        <taxon>Xylanimonas</taxon>
    </lineage>
</organism>
<accession>A0A4P6F3W6</accession>
<reference evidence="9 10" key="1">
    <citation type="submission" date="2019-01" db="EMBL/GenBank/DDBJ databases">
        <title>Genome sequencing of strain FW10M-9.</title>
        <authorList>
            <person name="Heo J."/>
            <person name="Kim S.-J."/>
            <person name="Kim J.-S."/>
            <person name="Hong S.-B."/>
            <person name="Kwon S.-W."/>
        </authorList>
    </citation>
    <scope>NUCLEOTIDE SEQUENCE [LARGE SCALE GENOMIC DNA]</scope>
    <source>
        <strain evidence="9 10">FW10M-9</strain>
    </source>
</reference>
<dbReference type="PANTHER" id="PTHR33908">
    <property type="entry name" value="MANNOSYLTRANSFERASE YKCB-RELATED"/>
    <property type="match status" value="1"/>
</dbReference>
<dbReference type="EMBL" id="CP035493">
    <property type="protein sequence ID" value="QAY68889.1"/>
    <property type="molecule type" value="Genomic_DNA"/>
</dbReference>
<dbReference type="RefSeq" id="WP_129186290.1">
    <property type="nucleotide sequence ID" value="NZ_CP035493.1"/>
</dbReference>
<dbReference type="InterPro" id="IPR050297">
    <property type="entry name" value="LipidA_mod_glycosyltrf_83"/>
</dbReference>
<dbReference type="AlphaFoldDB" id="A0A4P6F3W6"/>
<feature type="transmembrane region" description="Helical" evidence="8">
    <location>
        <begin position="396"/>
        <end position="419"/>
    </location>
</feature>
<evidence type="ECO:0000256" key="7">
    <source>
        <dbReference type="ARBA" id="ARBA00023136"/>
    </source>
</evidence>
<feature type="transmembrane region" description="Helical" evidence="8">
    <location>
        <begin position="215"/>
        <end position="232"/>
    </location>
</feature>
<feature type="transmembrane region" description="Helical" evidence="8">
    <location>
        <begin position="244"/>
        <end position="272"/>
    </location>
</feature>
<evidence type="ECO:0000256" key="5">
    <source>
        <dbReference type="ARBA" id="ARBA00022692"/>
    </source>
</evidence>
<dbReference type="PANTHER" id="PTHR33908:SF3">
    <property type="entry name" value="UNDECAPRENYL PHOSPHATE-ALPHA-4-AMINO-4-DEOXY-L-ARABINOSE ARABINOSYL TRANSFERASE"/>
    <property type="match status" value="1"/>
</dbReference>
<keyword evidence="6 8" id="KW-1133">Transmembrane helix</keyword>
<evidence type="ECO:0000256" key="2">
    <source>
        <dbReference type="ARBA" id="ARBA00022475"/>
    </source>
</evidence>
<keyword evidence="4" id="KW-0808">Transferase</keyword>
<evidence type="ECO:0000256" key="8">
    <source>
        <dbReference type="SAM" id="Phobius"/>
    </source>
</evidence>
<protein>
    <submittedName>
        <fullName evidence="9">DUF2142 domain-containing protein</fullName>
    </submittedName>
</protein>
<comment type="subcellular location">
    <subcellularLocation>
        <location evidence="1">Cell membrane</location>
        <topology evidence="1">Multi-pass membrane protein</topology>
    </subcellularLocation>
</comment>
<feature type="transmembrane region" description="Helical" evidence="8">
    <location>
        <begin position="368"/>
        <end position="389"/>
    </location>
</feature>
<evidence type="ECO:0000313" key="10">
    <source>
        <dbReference type="Proteomes" id="UP000292118"/>
    </source>
</evidence>
<dbReference type="GO" id="GO:0009103">
    <property type="term" value="P:lipopolysaccharide biosynthetic process"/>
    <property type="evidence" value="ECO:0007669"/>
    <property type="project" value="UniProtKB-ARBA"/>
</dbReference>
<evidence type="ECO:0000256" key="1">
    <source>
        <dbReference type="ARBA" id="ARBA00004651"/>
    </source>
</evidence>
<evidence type="ECO:0000256" key="6">
    <source>
        <dbReference type="ARBA" id="ARBA00022989"/>
    </source>
</evidence>
<gene>
    <name evidence="9" type="ORF">ET471_01555</name>
</gene>
<dbReference type="GO" id="GO:0010041">
    <property type="term" value="P:response to iron(III) ion"/>
    <property type="evidence" value="ECO:0007669"/>
    <property type="project" value="TreeGrafter"/>
</dbReference>
<dbReference type="Pfam" id="PF09913">
    <property type="entry name" value="DUF2142"/>
    <property type="match status" value="1"/>
</dbReference>
<feature type="transmembrane region" description="Helical" evidence="8">
    <location>
        <begin position="461"/>
        <end position="486"/>
    </location>
</feature>
<proteinExistence type="predicted"/>
<dbReference type="GO" id="GO:0005886">
    <property type="term" value="C:plasma membrane"/>
    <property type="evidence" value="ECO:0007669"/>
    <property type="project" value="UniProtKB-SubCell"/>
</dbReference>